<name>A0A2P2NB52_RHIMU</name>
<proteinExistence type="predicted"/>
<protein>
    <submittedName>
        <fullName evidence="1">Uncharacterized protein</fullName>
    </submittedName>
</protein>
<reference evidence="1" key="1">
    <citation type="submission" date="2018-02" db="EMBL/GenBank/DDBJ databases">
        <title>Rhizophora mucronata_Transcriptome.</title>
        <authorList>
            <person name="Meera S.P."/>
            <person name="Sreeshan A."/>
            <person name="Augustine A."/>
        </authorList>
    </citation>
    <scope>NUCLEOTIDE SEQUENCE</scope>
    <source>
        <tissue evidence="1">Leaf</tissue>
    </source>
</reference>
<sequence length="39" mass="4772">MWFVFPTEERIVFYLFEINEDVVDHSYNVFVITLETTDL</sequence>
<accession>A0A2P2NB52</accession>
<evidence type="ECO:0000313" key="1">
    <source>
        <dbReference type="EMBL" id="MBX39640.1"/>
    </source>
</evidence>
<dbReference type="EMBL" id="GGEC01059156">
    <property type="protein sequence ID" value="MBX39640.1"/>
    <property type="molecule type" value="Transcribed_RNA"/>
</dbReference>
<dbReference type="AlphaFoldDB" id="A0A2P2NB52"/>
<organism evidence="1">
    <name type="scientific">Rhizophora mucronata</name>
    <name type="common">Asiatic mangrove</name>
    <dbReference type="NCBI Taxonomy" id="61149"/>
    <lineage>
        <taxon>Eukaryota</taxon>
        <taxon>Viridiplantae</taxon>
        <taxon>Streptophyta</taxon>
        <taxon>Embryophyta</taxon>
        <taxon>Tracheophyta</taxon>
        <taxon>Spermatophyta</taxon>
        <taxon>Magnoliopsida</taxon>
        <taxon>eudicotyledons</taxon>
        <taxon>Gunneridae</taxon>
        <taxon>Pentapetalae</taxon>
        <taxon>rosids</taxon>
        <taxon>fabids</taxon>
        <taxon>Malpighiales</taxon>
        <taxon>Rhizophoraceae</taxon>
        <taxon>Rhizophora</taxon>
    </lineage>
</organism>